<dbReference type="EMBL" id="BOMM01000057">
    <property type="protein sequence ID" value="GIE14752.1"/>
    <property type="molecule type" value="Genomic_DNA"/>
</dbReference>
<keyword evidence="3" id="KW-1185">Reference proteome</keyword>
<evidence type="ECO:0000313" key="2">
    <source>
        <dbReference type="EMBL" id="GIE14752.1"/>
    </source>
</evidence>
<dbReference type="Proteomes" id="UP000598174">
    <property type="component" value="Unassembled WGS sequence"/>
</dbReference>
<comment type="caution">
    <text evidence="2">The sequence shown here is derived from an EMBL/GenBank/DDBJ whole genome shotgun (WGS) entry which is preliminary data.</text>
</comment>
<evidence type="ECO:0000313" key="3">
    <source>
        <dbReference type="Proteomes" id="UP000598174"/>
    </source>
</evidence>
<proteinExistence type="predicted"/>
<sequence>MTLDEGFAADRLLRLDVVLDDRPQHLELAVIQAQDDPSLRHSAGKHPARTPAELVWHSSQQSASLRRGGPQRDDRVCLSIPRLRVHVALYPVELRSYGVSHD</sequence>
<gene>
    <name evidence="2" type="ORF">Afe05nite_65920</name>
</gene>
<protein>
    <submittedName>
        <fullName evidence="2">Uncharacterized protein</fullName>
    </submittedName>
</protein>
<reference evidence="2" key="1">
    <citation type="submission" date="2021-01" db="EMBL/GenBank/DDBJ databases">
        <title>Whole genome shotgun sequence of Actinoplanes ferrugineus NBRC 15555.</title>
        <authorList>
            <person name="Komaki H."/>
            <person name="Tamura T."/>
        </authorList>
    </citation>
    <scope>NUCLEOTIDE SEQUENCE</scope>
    <source>
        <strain evidence="2">NBRC 15555</strain>
    </source>
</reference>
<name>A0A919J7H9_9ACTN</name>
<feature type="region of interest" description="Disordered" evidence="1">
    <location>
        <begin position="36"/>
        <end position="73"/>
    </location>
</feature>
<accession>A0A919J7H9</accession>
<organism evidence="2 3">
    <name type="scientific">Paractinoplanes ferrugineus</name>
    <dbReference type="NCBI Taxonomy" id="113564"/>
    <lineage>
        <taxon>Bacteria</taxon>
        <taxon>Bacillati</taxon>
        <taxon>Actinomycetota</taxon>
        <taxon>Actinomycetes</taxon>
        <taxon>Micromonosporales</taxon>
        <taxon>Micromonosporaceae</taxon>
        <taxon>Paractinoplanes</taxon>
    </lineage>
</organism>
<dbReference type="AlphaFoldDB" id="A0A919J7H9"/>
<evidence type="ECO:0000256" key="1">
    <source>
        <dbReference type="SAM" id="MobiDB-lite"/>
    </source>
</evidence>